<dbReference type="PANTHER" id="PTHR30015:SF7">
    <property type="entry name" value="TYPE IV METHYL-DIRECTED RESTRICTION ENZYME ECOKMRR"/>
    <property type="match status" value="1"/>
</dbReference>
<keyword evidence="2" id="KW-0812">Transmembrane</keyword>
<dbReference type="Proteomes" id="UP001479520">
    <property type="component" value="Chromosome"/>
</dbReference>
<accession>A0ABZ2XF09</accession>
<dbReference type="RefSeq" id="WP_341742954.1">
    <property type="nucleotide sequence ID" value="NZ_CP151406.1"/>
</dbReference>
<dbReference type="PANTHER" id="PTHR30015">
    <property type="entry name" value="MRR RESTRICTION SYSTEM PROTEIN"/>
    <property type="match status" value="1"/>
</dbReference>
<dbReference type="Gene3D" id="3.30.65.10">
    <property type="entry name" value="Bacterial Topoisomerase I, domain 1"/>
    <property type="match status" value="1"/>
</dbReference>
<keyword evidence="2" id="KW-1133">Transmembrane helix</keyword>
<evidence type="ECO:0000256" key="1">
    <source>
        <dbReference type="SAM" id="MobiDB-lite"/>
    </source>
</evidence>
<dbReference type="GO" id="GO:0016787">
    <property type="term" value="F:hydrolase activity"/>
    <property type="evidence" value="ECO:0007669"/>
    <property type="project" value="UniProtKB-KW"/>
</dbReference>
<sequence length="341" mass="37758">MARRRRGNRRTSVIEDLLDLPWQFSVGLGFAVLVFLKGVFPAIAGGNMFMQPMAAAASGLAWLFSGAFFLIAAIVFIKGKVSKGKSPATEPATRTSAPRQKPRQEPAYSAPASEKPADHNTRPDILDKLLSESQTTPSTTKPKPTEWTLDVIRDLEWKRFEDVCQQFYEKKGIRSDTTDLGPDGGIDIRLYQDDSGRPTSIVQCKAWAERYVGVKPIRELLGVMTHEKIGKAFFMTSGSYSDEAKAVAQANRITLIDGNMLLMMIQRLPAPERESLLAFAVDGDYEIPTCPSCGIKMVARQGANGKADFWGCQNYPRCRQKLGKRRGHTPEANLADKRRGS</sequence>
<dbReference type="EC" id="3.1.21.-" evidence="5"/>
<dbReference type="InterPro" id="IPR013498">
    <property type="entry name" value="Topo_IA_Znf"/>
</dbReference>
<dbReference type="InterPro" id="IPR011856">
    <property type="entry name" value="tRNA_endonuc-like_dom_sf"/>
</dbReference>
<keyword evidence="5" id="KW-0540">Nuclease</keyword>
<dbReference type="SUPFAM" id="SSF57783">
    <property type="entry name" value="Zinc beta-ribbon"/>
    <property type="match status" value="1"/>
</dbReference>
<dbReference type="Gene3D" id="3.40.1350.10">
    <property type="match status" value="1"/>
</dbReference>
<feature type="transmembrane region" description="Helical" evidence="2">
    <location>
        <begin position="20"/>
        <end position="43"/>
    </location>
</feature>
<reference evidence="5 6" key="1">
    <citation type="submission" date="2024-04" db="EMBL/GenBank/DDBJ databases">
        <title>Dissimilatory iodate-reducing microorganisms contribute to the enrichment of iodine in groundwater.</title>
        <authorList>
            <person name="Jiang Z."/>
        </authorList>
    </citation>
    <scope>NUCLEOTIDE SEQUENCE [LARGE SCALE GENOMIC DNA]</scope>
    <source>
        <strain evidence="5 6">NCP973</strain>
    </source>
</reference>
<keyword evidence="2" id="KW-0472">Membrane</keyword>
<protein>
    <submittedName>
        <fullName evidence="5">Restriction endonuclease</fullName>
        <ecNumber evidence="5">3.1.21.-</ecNumber>
    </submittedName>
</protein>
<proteinExistence type="predicted"/>
<dbReference type="EMBL" id="CP151406">
    <property type="protein sequence ID" value="WZJ20114.1"/>
    <property type="molecule type" value="Genomic_DNA"/>
</dbReference>
<evidence type="ECO:0000259" key="4">
    <source>
        <dbReference type="Pfam" id="PF04471"/>
    </source>
</evidence>
<dbReference type="GO" id="GO:0004519">
    <property type="term" value="F:endonuclease activity"/>
    <property type="evidence" value="ECO:0007669"/>
    <property type="project" value="UniProtKB-KW"/>
</dbReference>
<feature type="domain" description="DNA topoisomerase type IA zn finger" evidence="3">
    <location>
        <begin position="289"/>
        <end position="320"/>
    </location>
</feature>
<evidence type="ECO:0000259" key="3">
    <source>
        <dbReference type="Pfam" id="PF01396"/>
    </source>
</evidence>
<keyword evidence="5" id="KW-0378">Hydrolase</keyword>
<dbReference type="SUPFAM" id="SSF52980">
    <property type="entry name" value="Restriction endonuclease-like"/>
    <property type="match status" value="1"/>
</dbReference>
<feature type="domain" description="Restriction endonuclease type IV Mrr" evidence="4">
    <location>
        <begin position="152"/>
        <end position="264"/>
    </location>
</feature>
<dbReference type="Pfam" id="PF04471">
    <property type="entry name" value="Mrr_cat"/>
    <property type="match status" value="1"/>
</dbReference>
<keyword evidence="6" id="KW-1185">Reference proteome</keyword>
<keyword evidence="5" id="KW-0255">Endonuclease</keyword>
<dbReference type="InterPro" id="IPR011335">
    <property type="entry name" value="Restrct_endonuc-II-like"/>
</dbReference>
<evidence type="ECO:0000313" key="5">
    <source>
        <dbReference type="EMBL" id="WZJ20114.1"/>
    </source>
</evidence>
<name>A0ABZ2XF09_9RHOO</name>
<feature type="region of interest" description="Disordered" evidence="1">
    <location>
        <begin position="83"/>
        <end position="122"/>
    </location>
</feature>
<gene>
    <name evidence="5" type="ORF">AADV58_09070</name>
</gene>
<dbReference type="InterPro" id="IPR007560">
    <property type="entry name" value="Restrct_endonuc_IV_Mrr"/>
</dbReference>
<evidence type="ECO:0000256" key="2">
    <source>
        <dbReference type="SAM" id="Phobius"/>
    </source>
</evidence>
<feature type="transmembrane region" description="Helical" evidence="2">
    <location>
        <begin position="55"/>
        <end position="77"/>
    </location>
</feature>
<evidence type="ECO:0000313" key="6">
    <source>
        <dbReference type="Proteomes" id="UP001479520"/>
    </source>
</evidence>
<dbReference type="InterPro" id="IPR052906">
    <property type="entry name" value="Type_IV_Methyl-Rstrct_Enzyme"/>
</dbReference>
<dbReference type="Pfam" id="PF01396">
    <property type="entry name" value="Zn_ribbon_Top1"/>
    <property type="match status" value="1"/>
</dbReference>
<organism evidence="5 6">
    <name type="scientific">Azonexus hydrophilus</name>
    <dbReference type="NCBI Taxonomy" id="418702"/>
    <lineage>
        <taxon>Bacteria</taxon>
        <taxon>Pseudomonadati</taxon>
        <taxon>Pseudomonadota</taxon>
        <taxon>Betaproteobacteria</taxon>
        <taxon>Rhodocyclales</taxon>
        <taxon>Azonexaceae</taxon>
        <taxon>Azonexus</taxon>
    </lineage>
</organism>